<sequence length="698" mass="78142">MTSDRLLAQNRPPIYLLECNEAFESCSSEEKLYAHYMSRASYCGARILLRQVSPESEGIFDLIIKLSKVCNGDWKLLLKQSNTEPQDLEYFLDYAAVFLDSLGNYRGYGDTKNLPRLGRAAFGKLCSVSKETQQIYASIEDRMYLEKPEILGLPENGGQSEYYPQSPSISKSEIQLVQDVLSARGLFLQNTRLKKKSEKKGEVHYELLIASVDRGDPDSPKQIVHLNDGCAKIQYTYGDHSTSLQQVVKNISEATKYARSGTQRSYLAKNIEHFRTGNMQAHIDASVSWVKDESAPVETVVGFIESYRDPLGLRCEWEGLVAIQNKSETEAIGVLAENARKFIRLLPWCQFDSNSNAESGDLGPFESLTFVKPDFVSLQVLAFCTSTQWSGITGPNYRPVRSTHGRKNISLSNRLAAVHFYEHIPFLPPEEIEQYKQLRHRTFSAIVSVHELIGHGCGRLIEENSFDPDNVPVSPLNGQPIVTWYQTGKIPKSVFGSIYNAFNECLAESIALVLLSEPELLEVLGATGNGRPAKDVLYNAYLQTVCLGLNGLSSYDPEQKSWGQAHDRARFGILKKLRSANPNLLKISQHQTNNKPDLTIHLSRTLIPSVAHNAVSSLALHLHIYKSTADVTNGSAYFESLTAVDEQALAWRCAVMAQKQPRPLFVMGNTILDGENVLYKRYPATREGLVQSWVDRDV</sequence>
<protein>
    <recommendedName>
        <fullName evidence="5">Dipeptidyl peptidase 3</fullName>
    </recommendedName>
</protein>
<dbReference type="Gene3D" id="3.30.540.30">
    <property type="match status" value="3"/>
</dbReference>
<evidence type="ECO:0000256" key="1">
    <source>
        <dbReference type="ARBA" id="ARBA00022723"/>
    </source>
</evidence>
<dbReference type="GO" id="GO:0008239">
    <property type="term" value="F:dipeptidyl-peptidase activity"/>
    <property type="evidence" value="ECO:0007669"/>
    <property type="project" value="TreeGrafter"/>
</dbReference>
<dbReference type="AlphaFoldDB" id="A0A1J9RHH4"/>
<dbReference type="PANTHER" id="PTHR23422:SF11">
    <property type="entry name" value="DIPEPTIDYL PEPTIDASE 3"/>
    <property type="match status" value="1"/>
</dbReference>
<organism evidence="3 4">
    <name type="scientific">Blastomyces percursus</name>
    <dbReference type="NCBI Taxonomy" id="1658174"/>
    <lineage>
        <taxon>Eukaryota</taxon>
        <taxon>Fungi</taxon>
        <taxon>Dikarya</taxon>
        <taxon>Ascomycota</taxon>
        <taxon>Pezizomycotina</taxon>
        <taxon>Eurotiomycetes</taxon>
        <taxon>Eurotiomycetidae</taxon>
        <taxon>Onygenales</taxon>
        <taxon>Ajellomycetaceae</taxon>
        <taxon>Blastomyces</taxon>
    </lineage>
</organism>
<dbReference type="OrthoDB" id="4694525at2759"/>
<dbReference type="EMBL" id="LGTZ01000140">
    <property type="protein sequence ID" value="OJD27085.1"/>
    <property type="molecule type" value="Genomic_DNA"/>
</dbReference>
<dbReference type="InterPro" id="IPR039461">
    <property type="entry name" value="Peptidase_M49"/>
</dbReference>
<dbReference type="Proteomes" id="UP000242791">
    <property type="component" value="Unassembled WGS sequence"/>
</dbReference>
<gene>
    <name evidence="3" type="ORF">ACJ73_01525</name>
</gene>
<keyword evidence="2" id="KW-0378">Hydrolase</keyword>
<keyword evidence="1" id="KW-0479">Metal-binding</keyword>
<dbReference type="GO" id="GO:0005737">
    <property type="term" value="C:cytoplasm"/>
    <property type="evidence" value="ECO:0007669"/>
    <property type="project" value="TreeGrafter"/>
</dbReference>
<dbReference type="GO" id="GO:0046872">
    <property type="term" value="F:metal ion binding"/>
    <property type="evidence" value="ECO:0007669"/>
    <property type="project" value="UniProtKB-KW"/>
</dbReference>
<evidence type="ECO:0008006" key="5">
    <source>
        <dbReference type="Google" id="ProtNLM"/>
    </source>
</evidence>
<comment type="caution">
    <text evidence="3">The sequence shown here is derived from an EMBL/GenBank/DDBJ whole genome shotgun (WGS) entry which is preliminary data.</text>
</comment>
<dbReference type="VEuPathDB" id="FungiDB:ACJ73_01525"/>
<evidence type="ECO:0000256" key="2">
    <source>
        <dbReference type="ARBA" id="ARBA00022801"/>
    </source>
</evidence>
<keyword evidence="4" id="KW-1185">Reference proteome</keyword>
<dbReference type="PANTHER" id="PTHR23422">
    <property type="entry name" value="DIPEPTIDYL PEPTIDASE III-RELATED"/>
    <property type="match status" value="1"/>
</dbReference>
<accession>A0A1J9RHH4</accession>
<proteinExistence type="predicted"/>
<evidence type="ECO:0000313" key="4">
    <source>
        <dbReference type="Proteomes" id="UP000242791"/>
    </source>
</evidence>
<name>A0A1J9RHH4_9EURO</name>
<dbReference type="Pfam" id="PF03571">
    <property type="entry name" value="Peptidase_M49"/>
    <property type="match status" value="1"/>
</dbReference>
<evidence type="ECO:0000313" key="3">
    <source>
        <dbReference type="EMBL" id="OJD27085.1"/>
    </source>
</evidence>
<reference evidence="3 4" key="1">
    <citation type="submission" date="2015-08" db="EMBL/GenBank/DDBJ databases">
        <title>Emmonsia species relationships and genome sequence.</title>
        <authorList>
            <person name="Cuomo C.A."/>
            <person name="Schwartz I.S."/>
            <person name="Kenyon C."/>
            <person name="De Hoog G.S."/>
            <person name="Govender N.P."/>
            <person name="Botha A."/>
            <person name="Moreno L."/>
            <person name="De Vries M."/>
            <person name="Munoz J.F."/>
            <person name="Stielow J.B."/>
        </authorList>
    </citation>
    <scope>NUCLEOTIDE SEQUENCE [LARGE SCALE GENOMIC DNA]</scope>
    <source>
        <strain evidence="3 4">EI222</strain>
    </source>
</reference>